<evidence type="ECO:0000313" key="6">
    <source>
        <dbReference type="EMBL" id="OLY84395.1"/>
    </source>
</evidence>
<dbReference type="Proteomes" id="UP000187455">
    <property type="component" value="Unassembled WGS sequence"/>
</dbReference>
<feature type="compositionally biased region" description="Polar residues" evidence="3">
    <location>
        <begin position="119"/>
        <end position="136"/>
    </location>
</feature>
<evidence type="ECO:0000256" key="2">
    <source>
        <dbReference type="ARBA" id="ARBA00023002"/>
    </source>
</evidence>
<feature type="domain" description="Ferric reductase NAD binding" evidence="5">
    <location>
        <begin position="194"/>
        <end position="277"/>
    </location>
</feature>
<dbReference type="GO" id="GO:0016491">
    <property type="term" value="F:oxidoreductase activity"/>
    <property type="evidence" value="ECO:0007669"/>
    <property type="project" value="UniProtKB-KW"/>
</dbReference>
<evidence type="ECO:0000259" key="4">
    <source>
        <dbReference type="Pfam" id="PF08022"/>
    </source>
</evidence>
<keyword evidence="2" id="KW-0560">Oxidoreductase</keyword>
<organism evidence="6 7">
    <name type="scientific">Smittium mucronatum</name>
    <dbReference type="NCBI Taxonomy" id="133383"/>
    <lineage>
        <taxon>Eukaryota</taxon>
        <taxon>Fungi</taxon>
        <taxon>Fungi incertae sedis</taxon>
        <taxon>Zoopagomycota</taxon>
        <taxon>Kickxellomycotina</taxon>
        <taxon>Harpellomycetes</taxon>
        <taxon>Harpellales</taxon>
        <taxon>Legeriomycetaceae</taxon>
        <taxon>Smittium</taxon>
    </lineage>
</organism>
<dbReference type="GO" id="GO:0005886">
    <property type="term" value="C:plasma membrane"/>
    <property type="evidence" value="ECO:0007669"/>
    <property type="project" value="TreeGrafter"/>
</dbReference>
<evidence type="ECO:0000256" key="3">
    <source>
        <dbReference type="SAM" id="MobiDB-lite"/>
    </source>
</evidence>
<dbReference type="PANTHER" id="PTHR11972:SF153">
    <property type="entry name" value="SUPEROXIDE-GENERATING NADPH OXIDASE HEAVY CHAIN SUBUNIT A"/>
    <property type="match status" value="1"/>
</dbReference>
<dbReference type="AlphaFoldDB" id="A0A1R0H5E0"/>
<keyword evidence="1" id="KW-0813">Transport</keyword>
<reference evidence="6 7" key="1">
    <citation type="journal article" date="2016" name="Mol. Biol. Evol.">
        <title>Genome-Wide Survey of Gut Fungi (Harpellales) Reveals the First Horizontally Transferred Ubiquitin Gene from a Mosquito Host.</title>
        <authorList>
            <person name="Wang Y."/>
            <person name="White M.M."/>
            <person name="Kvist S."/>
            <person name="Moncalvo J.M."/>
        </authorList>
    </citation>
    <scope>NUCLEOTIDE SEQUENCE [LARGE SCALE GENOMIC DNA]</scope>
    <source>
        <strain evidence="6 7">ALG-7-W6</strain>
    </source>
</reference>
<feature type="compositionally biased region" description="Basic and acidic residues" evidence="3">
    <location>
        <begin position="141"/>
        <end position="158"/>
    </location>
</feature>
<dbReference type="InterPro" id="IPR013121">
    <property type="entry name" value="Fe_red_NAD-bd_6"/>
</dbReference>
<feature type="domain" description="FAD-binding 8" evidence="4">
    <location>
        <begin position="33"/>
        <end position="111"/>
    </location>
</feature>
<name>A0A1R0H5E0_9FUNG</name>
<dbReference type="SUPFAM" id="SSF52343">
    <property type="entry name" value="Ferredoxin reductase-like, C-terminal NADP-linked domain"/>
    <property type="match status" value="1"/>
</dbReference>
<keyword evidence="7" id="KW-1185">Reference proteome</keyword>
<accession>A0A1R0H5E0</accession>
<sequence>MTALCLYGVDRIVRIFYFKKASEGQVKFTKWSENVIELKVPIKYLSGYNKDSSSVPSKITSLVVRKISSLQSHPFDISYQKGNDYASLFVAKSGKWTSDLFKHLESELNSESEKGKGVDQTNISNHLSKPSQNLSILGTGKNEESKGDHEYSNSKEDRSIRSSSTIGVEKKIPFSILISFTYDTNLKYIFENQAVSLVAGGTGISPMISLLNYYILNYSTKKIKTNSLYLAWSTKDLNFFRVLEEILIKASSTNAAESISIQLCYTGQESFEFYESNPSKLFSTEFNQRPDFISAKKGRIDYEAQISEVFEDETVPCYGFAAIGNQNLCESYENAVGKMAKEKGISNKINFYYNNR</sequence>
<dbReference type="Pfam" id="PF08022">
    <property type="entry name" value="FAD_binding_8"/>
    <property type="match status" value="1"/>
</dbReference>
<dbReference type="PANTHER" id="PTHR11972">
    <property type="entry name" value="NADPH OXIDASE"/>
    <property type="match status" value="1"/>
</dbReference>
<dbReference type="InterPro" id="IPR050369">
    <property type="entry name" value="RBOH/FRE"/>
</dbReference>
<evidence type="ECO:0000259" key="5">
    <source>
        <dbReference type="Pfam" id="PF08030"/>
    </source>
</evidence>
<dbReference type="InterPro" id="IPR039261">
    <property type="entry name" value="FNR_nucleotide-bd"/>
</dbReference>
<dbReference type="OrthoDB" id="10006946at2759"/>
<proteinExistence type="predicted"/>
<keyword evidence="1" id="KW-0249">Electron transport</keyword>
<dbReference type="InterPro" id="IPR013112">
    <property type="entry name" value="FAD-bd_8"/>
</dbReference>
<evidence type="ECO:0000313" key="7">
    <source>
        <dbReference type="Proteomes" id="UP000187455"/>
    </source>
</evidence>
<evidence type="ECO:0008006" key="8">
    <source>
        <dbReference type="Google" id="ProtNLM"/>
    </source>
</evidence>
<dbReference type="EMBL" id="LSSL01000511">
    <property type="protein sequence ID" value="OLY84395.1"/>
    <property type="molecule type" value="Genomic_DNA"/>
</dbReference>
<dbReference type="Gene3D" id="3.40.50.80">
    <property type="entry name" value="Nucleotide-binding domain of ferredoxin-NADP reductase (FNR) module"/>
    <property type="match status" value="1"/>
</dbReference>
<evidence type="ECO:0000256" key="1">
    <source>
        <dbReference type="ARBA" id="ARBA00022982"/>
    </source>
</evidence>
<comment type="caution">
    <text evidence="6">The sequence shown here is derived from an EMBL/GenBank/DDBJ whole genome shotgun (WGS) entry which is preliminary data.</text>
</comment>
<protein>
    <recommendedName>
        <fullName evidence="8">Ferric reductase NAD binding domain-containing protein</fullName>
    </recommendedName>
</protein>
<gene>
    <name evidence="6" type="ORF">AYI68_g1442</name>
</gene>
<dbReference type="Pfam" id="PF08030">
    <property type="entry name" value="NAD_binding_6"/>
    <property type="match status" value="1"/>
</dbReference>
<feature type="region of interest" description="Disordered" evidence="3">
    <location>
        <begin position="111"/>
        <end position="158"/>
    </location>
</feature>